<sequence>MRPMSKPMPKPNVDLDARIFASLDGVIHVDDDSQTANEPSEHAVKKEKPNSASGSEDVKADAPAASAVKPEAEEKKAVPAVLPNKERSRLTARKRRDASETVALSDVKNNVSPKPAKWKAPSIPLKTQVGVGGLTIKTLMDSEKITYEEAVQVYLAFQESQRIGPSASQLCDFQQLLSRVQQLELEKAELQSQISASGSATTQHKPEASAARPVATPTRSKEPEASPTRSKEPEASPTRSKEPEVASTRSKEPEVASTRSKDITPTRSKEPVFHSPVPSGPSLSAVLNGVEIKTQAHPVPKPSGESVGLENDELGLVNSQTHRKEYMKLVSKEQGLRGEKVWAQVPVRDMGIPPLNFSEINQSLSANCKPGTAFFDPPIPGADPGLVSKKAPATQSAPLKADVLRAHDQRREQLSQIAASAIVGAGKEVKKNINGINDLLLDFGDDASDDGARLVKDLKSHEKKLKALAKFGQLDPVAETAAMDEQCQKIHDVQSLMLCKGQAKGYMKVDALEQGASGLGVCSMLGNPICAKTAAGLPSVANVLDEKLVRATCAGDTSLTVACDLGDAYGSRLLDGYSSRPLREAEFHTRLAGTGQAFDCELTWINAPAMKNEARCLLQEGFLNTMIPDRAALEEYWEKTLQELSVYYFIPVGFRGDLKQMGQAFNLTRKPGSEKVCFFCEASMGRKSFDTVYTDVSEAAGWRSTMHQDGNCELPWTDEPAFARLHYFQLSMIRVDYMHTWHLGVARDLVGSALKIIATGKNWFSGKNINARLKQILAAVKEFGRQKKHYISIKKLTKNGLGWEECPEFKGSAADTAVFLGYLAKLLLEKPPPPPYDGLPGVVWVANHTCEFLFDSGCFLTDEAWEQVRVLAKIFFNGYLQLAVYAHENNKLLFKTRPKFHILQHLLEGHCGKRNPAYDATFMDEDHVRWCLKMFRKCAHRTASINVLKRHLVTMKTQLRKHV</sequence>
<comment type="caution">
    <text evidence="2">The sequence shown here is derived from an EMBL/GenBank/DDBJ whole genome shotgun (WGS) entry which is preliminary data.</text>
</comment>
<gene>
    <name evidence="2" type="ORF">AK812_SmicGene20883</name>
</gene>
<feature type="region of interest" description="Disordered" evidence="1">
    <location>
        <begin position="194"/>
        <end position="280"/>
    </location>
</feature>
<feature type="region of interest" description="Disordered" evidence="1">
    <location>
        <begin position="30"/>
        <end position="119"/>
    </location>
</feature>
<name>A0A1Q9DNY4_SYMMI</name>
<feature type="compositionally biased region" description="Basic and acidic residues" evidence="1">
    <location>
        <begin position="219"/>
        <end position="272"/>
    </location>
</feature>
<dbReference type="Proteomes" id="UP000186817">
    <property type="component" value="Unassembled WGS sequence"/>
</dbReference>
<accession>A0A1Q9DNY4</accession>
<evidence type="ECO:0000256" key="1">
    <source>
        <dbReference type="SAM" id="MobiDB-lite"/>
    </source>
</evidence>
<protein>
    <submittedName>
        <fullName evidence="2">Uncharacterized protein</fullName>
    </submittedName>
</protein>
<organism evidence="2 3">
    <name type="scientific">Symbiodinium microadriaticum</name>
    <name type="common">Dinoflagellate</name>
    <name type="synonym">Zooxanthella microadriatica</name>
    <dbReference type="NCBI Taxonomy" id="2951"/>
    <lineage>
        <taxon>Eukaryota</taxon>
        <taxon>Sar</taxon>
        <taxon>Alveolata</taxon>
        <taxon>Dinophyceae</taxon>
        <taxon>Suessiales</taxon>
        <taxon>Symbiodiniaceae</taxon>
        <taxon>Symbiodinium</taxon>
    </lineage>
</organism>
<keyword evidence="3" id="KW-1185">Reference proteome</keyword>
<dbReference type="OrthoDB" id="443265at2759"/>
<feature type="compositionally biased region" description="Polar residues" evidence="1">
    <location>
        <begin position="194"/>
        <end position="203"/>
    </location>
</feature>
<dbReference type="EMBL" id="LSRX01000453">
    <property type="protein sequence ID" value="OLP96859.1"/>
    <property type="molecule type" value="Genomic_DNA"/>
</dbReference>
<proteinExistence type="predicted"/>
<reference evidence="2 3" key="1">
    <citation type="submission" date="2016-02" db="EMBL/GenBank/DDBJ databases">
        <title>Genome analysis of coral dinoflagellate symbionts highlights evolutionary adaptations to a symbiotic lifestyle.</title>
        <authorList>
            <person name="Aranda M."/>
            <person name="Li Y."/>
            <person name="Liew Y.J."/>
            <person name="Baumgarten S."/>
            <person name="Simakov O."/>
            <person name="Wilson M."/>
            <person name="Piel J."/>
            <person name="Ashoor H."/>
            <person name="Bougouffa S."/>
            <person name="Bajic V.B."/>
            <person name="Ryu T."/>
            <person name="Ravasi T."/>
            <person name="Bayer T."/>
            <person name="Micklem G."/>
            <person name="Kim H."/>
            <person name="Bhak J."/>
            <person name="Lajeunesse T.C."/>
            <person name="Voolstra C.R."/>
        </authorList>
    </citation>
    <scope>NUCLEOTIDE SEQUENCE [LARGE SCALE GENOMIC DNA]</scope>
    <source>
        <strain evidence="2 3">CCMP2467</strain>
    </source>
</reference>
<feature type="compositionally biased region" description="Basic and acidic residues" evidence="1">
    <location>
        <begin position="39"/>
        <end position="49"/>
    </location>
</feature>
<dbReference type="AlphaFoldDB" id="A0A1Q9DNY4"/>
<evidence type="ECO:0000313" key="3">
    <source>
        <dbReference type="Proteomes" id="UP000186817"/>
    </source>
</evidence>
<evidence type="ECO:0000313" key="2">
    <source>
        <dbReference type="EMBL" id="OLP96859.1"/>
    </source>
</evidence>